<dbReference type="PIRSF" id="PIRSF006060">
    <property type="entry name" value="AA_transporter"/>
    <property type="match status" value="1"/>
</dbReference>
<feature type="transmembrane region" description="Helical" evidence="6">
    <location>
        <begin position="408"/>
        <end position="426"/>
    </location>
</feature>
<keyword evidence="3 6" id="KW-0812">Transmembrane</keyword>
<sequence>MSALTTAIVRSFEPAQHTGGDDSPMRVLGRRQLSGYEVFAQSVATTAPAASMVVVPTMLLAHGAWPSGLSTLVVVLVGTVLAAACIAQFTRRMISPGGLYSFAYQGLGGRGALLTGAAILVKYLASASMTLYHGSTAAVTALAQLGLGSGGTATRFVVCLVIAAAVLTALVRGVKLAAMVILGIEVCSLAFIVGLMVFAGGAAEPLTVAAGTGPTSLPFWLTAVFALVGFESATFLGSEAKRPYVTVTRAVVWTPVVCGALFLVAGWAAFTGRANSVVEAYLHGASAGFGDATVILLHTALAFSWVASAMASSNAASRVLFTMGLDGVLPRGLAFVHRSFRTPVAGLLLTVGIVATVAMVMIGGGRAVLLPHLQPAARIGVVTAYLVVGAAALLFLTRIGEITAGVRVVCVAAVVTSSAALGGLVLRDTGRQGFSVCVLVVLVLGAVLWWMWLRRFAPRSLLTIGAFDRADSADVLPGAASYGQDPSGALVLVADRKCPPVP</sequence>
<feature type="transmembrane region" description="Helical" evidence="6">
    <location>
        <begin position="219"/>
        <end position="238"/>
    </location>
</feature>
<dbReference type="GO" id="GO:0022857">
    <property type="term" value="F:transmembrane transporter activity"/>
    <property type="evidence" value="ECO:0007669"/>
    <property type="project" value="InterPro"/>
</dbReference>
<reference evidence="7 8" key="1">
    <citation type="submission" date="2018-06" db="EMBL/GenBank/DDBJ databases">
        <title>Genomic Encyclopedia of Type Strains, Phase IV (KMG-IV): sequencing the most valuable type-strain genomes for metagenomic binning, comparative biology and taxonomic classification.</title>
        <authorList>
            <person name="Goeker M."/>
        </authorList>
    </citation>
    <scope>NUCLEOTIDE SEQUENCE [LARGE SCALE GENOMIC DNA]</scope>
    <source>
        <strain evidence="7 8">DSM 44599</strain>
    </source>
</reference>
<dbReference type="PANTHER" id="PTHR42770">
    <property type="entry name" value="AMINO ACID TRANSPORTER-RELATED"/>
    <property type="match status" value="1"/>
</dbReference>
<dbReference type="EMBL" id="QNRE01000009">
    <property type="protein sequence ID" value="RBO88325.1"/>
    <property type="molecule type" value="Genomic_DNA"/>
</dbReference>
<feature type="transmembrane region" description="Helical" evidence="6">
    <location>
        <begin position="178"/>
        <end position="199"/>
    </location>
</feature>
<evidence type="ECO:0000256" key="3">
    <source>
        <dbReference type="ARBA" id="ARBA00022692"/>
    </source>
</evidence>
<evidence type="ECO:0000313" key="7">
    <source>
        <dbReference type="EMBL" id="RBO88325.1"/>
    </source>
</evidence>
<proteinExistence type="predicted"/>
<gene>
    <name evidence="7" type="ORF">DFR74_10993</name>
</gene>
<feature type="transmembrane region" description="Helical" evidence="6">
    <location>
        <begin position="67"/>
        <end position="90"/>
    </location>
</feature>
<dbReference type="Gene3D" id="1.20.1740.10">
    <property type="entry name" value="Amino acid/polyamine transporter I"/>
    <property type="match status" value="1"/>
</dbReference>
<evidence type="ECO:0000256" key="6">
    <source>
        <dbReference type="SAM" id="Phobius"/>
    </source>
</evidence>
<keyword evidence="8" id="KW-1185">Reference proteome</keyword>
<dbReference type="AlphaFoldDB" id="A0A366DEH4"/>
<evidence type="ECO:0000256" key="4">
    <source>
        <dbReference type="ARBA" id="ARBA00022989"/>
    </source>
</evidence>
<dbReference type="InterPro" id="IPR050367">
    <property type="entry name" value="APC_superfamily"/>
</dbReference>
<dbReference type="OrthoDB" id="3790922at2"/>
<feature type="transmembrane region" description="Helical" evidence="6">
    <location>
        <begin position="432"/>
        <end position="453"/>
    </location>
</feature>
<feature type="transmembrane region" description="Helical" evidence="6">
    <location>
        <begin position="292"/>
        <end position="311"/>
    </location>
</feature>
<dbReference type="Proteomes" id="UP000252586">
    <property type="component" value="Unassembled WGS sequence"/>
</dbReference>
<evidence type="ECO:0000256" key="1">
    <source>
        <dbReference type="ARBA" id="ARBA00004651"/>
    </source>
</evidence>
<feature type="transmembrane region" description="Helical" evidence="6">
    <location>
        <begin position="344"/>
        <end position="364"/>
    </location>
</feature>
<comment type="caution">
    <text evidence="7">The sequence shown here is derived from an EMBL/GenBank/DDBJ whole genome shotgun (WGS) entry which is preliminary data.</text>
</comment>
<organism evidence="7 8">
    <name type="scientific">Nocardia puris</name>
    <dbReference type="NCBI Taxonomy" id="208602"/>
    <lineage>
        <taxon>Bacteria</taxon>
        <taxon>Bacillati</taxon>
        <taxon>Actinomycetota</taxon>
        <taxon>Actinomycetes</taxon>
        <taxon>Mycobacteriales</taxon>
        <taxon>Nocardiaceae</taxon>
        <taxon>Nocardia</taxon>
    </lineage>
</organism>
<dbReference type="Pfam" id="PF13520">
    <property type="entry name" value="AA_permease_2"/>
    <property type="match status" value="1"/>
</dbReference>
<keyword evidence="2" id="KW-1003">Cell membrane</keyword>
<comment type="subcellular location">
    <subcellularLocation>
        <location evidence="1">Cell membrane</location>
        <topology evidence="1">Multi-pass membrane protein</topology>
    </subcellularLocation>
</comment>
<accession>A0A366DEH4</accession>
<protein>
    <submittedName>
        <fullName evidence="7">Amino acid/polyamine/organocation transporter (APC superfamily)</fullName>
    </submittedName>
</protein>
<evidence type="ECO:0000256" key="5">
    <source>
        <dbReference type="ARBA" id="ARBA00023136"/>
    </source>
</evidence>
<keyword evidence="4 6" id="KW-1133">Transmembrane helix</keyword>
<evidence type="ECO:0000256" key="2">
    <source>
        <dbReference type="ARBA" id="ARBA00022475"/>
    </source>
</evidence>
<dbReference type="PANTHER" id="PTHR42770:SF16">
    <property type="entry name" value="AMINO ACID PERMEASE"/>
    <property type="match status" value="1"/>
</dbReference>
<dbReference type="STRING" id="1210090.GCA_001613185_05099"/>
<evidence type="ECO:0000313" key="8">
    <source>
        <dbReference type="Proteomes" id="UP000252586"/>
    </source>
</evidence>
<feature type="transmembrane region" description="Helical" evidence="6">
    <location>
        <begin position="152"/>
        <end position="171"/>
    </location>
</feature>
<dbReference type="InterPro" id="IPR002293">
    <property type="entry name" value="AA/rel_permease1"/>
</dbReference>
<feature type="transmembrane region" description="Helical" evidence="6">
    <location>
        <begin position="250"/>
        <end position="272"/>
    </location>
</feature>
<keyword evidence="5 6" id="KW-0472">Membrane</keyword>
<name>A0A366DEH4_9NOCA</name>
<dbReference type="RefSeq" id="WP_067511931.1">
    <property type="nucleotide sequence ID" value="NZ_QNRE01000009.1"/>
</dbReference>
<feature type="transmembrane region" description="Helical" evidence="6">
    <location>
        <begin position="376"/>
        <end position="396"/>
    </location>
</feature>
<feature type="transmembrane region" description="Helical" evidence="6">
    <location>
        <begin position="38"/>
        <end position="61"/>
    </location>
</feature>
<dbReference type="GO" id="GO:0005886">
    <property type="term" value="C:plasma membrane"/>
    <property type="evidence" value="ECO:0007669"/>
    <property type="project" value="UniProtKB-SubCell"/>
</dbReference>